<dbReference type="AlphaFoldDB" id="A0A2I0ICJ1"/>
<reference evidence="1 2" key="1">
    <citation type="submission" date="2017-11" db="EMBL/GenBank/DDBJ databases">
        <title>De-novo sequencing of pomegranate (Punica granatum L.) genome.</title>
        <authorList>
            <person name="Akparov Z."/>
            <person name="Amiraslanov A."/>
            <person name="Hajiyeva S."/>
            <person name="Abbasov M."/>
            <person name="Kaur K."/>
            <person name="Hamwieh A."/>
            <person name="Solovyev V."/>
            <person name="Salamov A."/>
            <person name="Braich B."/>
            <person name="Kosarev P."/>
            <person name="Mahmoud A."/>
            <person name="Hajiyev E."/>
            <person name="Babayeva S."/>
            <person name="Izzatullayeva V."/>
            <person name="Mammadov A."/>
            <person name="Mammadov A."/>
            <person name="Sharifova S."/>
            <person name="Ojaghi J."/>
            <person name="Eynullazada K."/>
            <person name="Bayramov B."/>
            <person name="Abdulazimova A."/>
            <person name="Shahmuradov I."/>
        </authorList>
    </citation>
    <scope>NUCLEOTIDE SEQUENCE [LARGE SCALE GENOMIC DNA]</scope>
    <source>
        <strain evidence="2">cv. AG2017</strain>
        <tissue evidence="1">Leaf</tissue>
    </source>
</reference>
<keyword evidence="2" id="KW-1185">Reference proteome</keyword>
<dbReference type="EMBL" id="PGOL01003324">
    <property type="protein sequence ID" value="PKI41694.1"/>
    <property type="molecule type" value="Genomic_DNA"/>
</dbReference>
<name>A0A2I0ICJ1_PUNGR</name>
<comment type="caution">
    <text evidence="1">The sequence shown here is derived from an EMBL/GenBank/DDBJ whole genome shotgun (WGS) entry which is preliminary data.</text>
</comment>
<protein>
    <submittedName>
        <fullName evidence="1">Uncharacterized protein</fullName>
    </submittedName>
</protein>
<evidence type="ECO:0000313" key="1">
    <source>
        <dbReference type="EMBL" id="PKI41694.1"/>
    </source>
</evidence>
<proteinExistence type="predicted"/>
<dbReference type="PANTHER" id="PTHR35275:SF1">
    <property type="entry name" value="OS07G0585900 PROTEIN"/>
    <property type="match status" value="1"/>
</dbReference>
<organism evidence="1 2">
    <name type="scientific">Punica granatum</name>
    <name type="common">Pomegranate</name>
    <dbReference type="NCBI Taxonomy" id="22663"/>
    <lineage>
        <taxon>Eukaryota</taxon>
        <taxon>Viridiplantae</taxon>
        <taxon>Streptophyta</taxon>
        <taxon>Embryophyta</taxon>
        <taxon>Tracheophyta</taxon>
        <taxon>Spermatophyta</taxon>
        <taxon>Magnoliopsida</taxon>
        <taxon>eudicotyledons</taxon>
        <taxon>Gunneridae</taxon>
        <taxon>Pentapetalae</taxon>
        <taxon>rosids</taxon>
        <taxon>malvids</taxon>
        <taxon>Myrtales</taxon>
        <taxon>Lythraceae</taxon>
        <taxon>Punica</taxon>
    </lineage>
</organism>
<accession>A0A2I0ICJ1</accession>
<dbReference type="PANTHER" id="PTHR35275">
    <property type="entry name" value="ZCF37"/>
    <property type="match status" value="1"/>
</dbReference>
<sequence>MLSMLSPFTCGTFHSEDDQDELGFVGAGPTSPSSTPRRSFARRATICKTHNKHNKNPYSTRGLDKFEALLADLEEKKKEIYTQNDRSDISFVRFAYTSSNDCVPIVVKLKDKDSQSRSPPRGDEATKDKHGTHHPENSHQSTAVKAVSSEPKAPGTNKKAGDKMKGLSWRSLNLDQWRRPSYYMPAAIILILVFLLFFGRSVAILCTSIGWYMVPTLRGGSSGSQKATKSGKKKELARRSSENRIVITQRSPDRSPRQHGHQRSW</sequence>
<evidence type="ECO:0000313" key="2">
    <source>
        <dbReference type="Proteomes" id="UP000233551"/>
    </source>
</evidence>
<dbReference type="GeneID" id="116213828"/>
<dbReference type="Proteomes" id="UP000233551">
    <property type="component" value="Unassembled WGS sequence"/>
</dbReference>
<dbReference type="OrthoDB" id="1932497at2759"/>
<gene>
    <name evidence="1" type="ORF">CRG98_037896</name>
</gene>
<dbReference type="STRING" id="22663.A0A2I0ICJ1"/>
<dbReference type="InterPro" id="IPR045880">
    <property type="entry name" value="ZCF37"/>
</dbReference>